<evidence type="ECO:0000313" key="2">
    <source>
        <dbReference type="Proteomes" id="UP000515237"/>
    </source>
</evidence>
<reference evidence="1 2" key="1">
    <citation type="journal article" date="2018" name="Int. J. Syst. Evol. Microbiol.">
        <title>Adhaeribacter swui sp. nov., isolated from wet mud.</title>
        <authorList>
            <person name="Kim D.U."/>
            <person name="Kim K.W."/>
            <person name="Kang M.S."/>
            <person name="Kim J.Y."/>
            <person name="Jang J.H."/>
            <person name="Kim M.K."/>
        </authorList>
    </citation>
    <scope>NUCLEOTIDE SEQUENCE [LARGE SCALE GENOMIC DNA]</scope>
    <source>
        <strain evidence="1 2">KCTC 52873</strain>
    </source>
</reference>
<dbReference type="AlphaFoldDB" id="A0A7G7GB99"/>
<dbReference type="KEGG" id="aswu:HUW51_17510"/>
<name>A0A7G7GB99_9BACT</name>
<organism evidence="1 2">
    <name type="scientific">Adhaeribacter swui</name>
    <dbReference type="NCBI Taxonomy" id="2086471"/>
    <lineage>
        <taxon>Bacteria</taxon>
        <taxon>Pseudomonadati</taxon>
        <taxon>Bacteroidota</taxon>
        <taxon>Cytophagia</taxon>
        <taxon>Cytophagales</taxon>
        <taxon>Hymenobacteraceae</taxon>
        <taxon>Adhaeribacter</taxon>
    </lineage>
</organism>
<protein>
    <submittedName>
        <fullName evidence="1">Uncharacterized protein</fullName>
    </submittedName>
</protein>
<evidence type="ECO:0000313" key="1">
    <source>
        <dbReference type="EMBL" id="QNF34433.1"/>
    </source>
</evidence>
<dbReference type="Proteomes" id="UP000515237">
    <property type="component" value="Chromosome"/>
</dbReference>
<sequence length="76" mass="8615">MYTTTIIINDPDIYVKSPQLLKEDVLAKLCSEAESKIGTRPEINEINIISGFPELIDGQLLPFKVEWEIIGKEQPK</sequence>
<dbReference type="EMBL" id="CP055156">
    <property type="protein sequence ID" value="QNF34433.1"/>
    <property type="molecule type" value="Genomic_DNA"/>
</dbReference>
<keyword evidence="2" id="KW-1185">Reference proteome</keyword>
<proteinExistence type="predicted"/>
<dbReference type="RefSeq" id="WP_185270913.1">
    <property type="nucleotide sequence ID" value="NZ_CP055156.1"/>
</dbReference>
<accession>A0A7G7GB99</accession>
<gene>
    <name evidence="1" type="ORF">HUW51_17510</name>
</gene>